<keyword evidence="3" id="KW-1185">Reference proteome</keyword>
<accession>A0A2S6GQ97</accession>
<evidence type="ECO:0000256" key="1">
    <source>
        <dbReference type="SAM" id="Phobius"/>
    </source>
</evidence>
<dbReference type="Proteomes" id="UP000239203">
    <property type="component" value="Unassembled WGS sequence"/>
</dbReference>
<keyword evidence="1" id="KW-0812">Transmembrane</keyword>
<protein>
    <submittedName>
        <fullName evidence="2">Uncharacterized protein</fullName>
    </submittedName>
</protein>
<dbReference type="EMBL" id="PTIX01000007">
    <property type="protein sequence ID" value="PPK67435.1"/>
    <property type="molecule type" value="Genomic_DNA"/>
</dbReference>
<feature type="transmembrane region" description="Helical" evidence="1">
    <location>
        <begin position="209"/>
        <end position="230"/>
    </location>
</feature>
<feature type="transmembrane region" description="Helical" evidence="1">
    <location>
        <begin position="144"/>
        <end position="165"/>
    </location>
</feature>
<comment type="caution">
    <text evidence="2">The sequence shown here is derived from an EMBL/GenBank/DDBJ whole genome shotgun (WGS) entry which is preliminary data.</text>
</comment>
<feature type="transmembrane region" description="Helical" evidence="1">
    <location>
        <begin position="103"/>
        <end position="132"/>
    </location>
</feature>
<organism evidence="2 3">
    <name type="scientific">Actinokineospora auranticolor</name>
    <dbReference type="NCBI Taxonomy" id="155976"/>
    <lineage>
        <taxon>Bacteria</taxon>
        <taxon>Bacillati</taxon>
        <taxon>Actinomycetota</taxon>
        <taxon>Actinomycetes</taxon>
        <taxon>Pseudonocardiales</taxon>
        <taxon>Pseudonocardiaceae</taxon>
        <taxon>Actinokineospora</taxon>
    </lineage>
</organism>
<sequence>MSRVSGPDEPRNRQWAFTLLPAFPILLLVLRLWELSGQDLNTMLLLVQHVNALELASSLVISLLETPPALLLTGYVLGSLSLVSTEGSPPTRLETAVERTPDWAITLMVMWSAVVWQLRFLPALVMLVCAAVGLGVRRRGRQDLVTPVCVVLPIAVGVGELLWFGPAIVEALGLGDVPLALLLGLPPLLGPLLTGPLPHLVARPVTHGLVTIGALVTPFLLMAMFLRVPVLPSVAVELKPASGQPGTIVLGNVVTVDDTMTTMLDDDRTVRFVANDLIVAKSLCQGEQRIPYSPVRARGWLVETAALEWLLTRKLPQGDTDPRCEGRLP</sequence>
<gene>
    <name evidence="2" type="ORF">CLV40_10798</name>
</gene>
<feature type="transmembrane region" description="Helical" evidence="1">
    <location>
        <begin position="177"/>
        <end position="197"/>
    </location>
</feature>
<name>A0A2S6GQ97_9PSEU</name>
<dbReference type="AlphaFoldDB" id="A0A2S6GQ97"/>
<evidence type="ECO:0000313" key="3">
    <source>
        <dbReference type="Proteomes" id="UP000239203"/>
    </source>
</evidence>
<feature type="transmembrane region" description="Helical" evidence="1">
    <location>
        <begin position="15"/>
        <end position="33"/>
    </location>
</feature>
<reference evidence="2 3" key="1">
    <citation type="submission" date="2018-02" db="EMBL/GenBank/DDBJ databases">
        <title>Genomic Encyclopedia of Archaeal and Bacterial Type Strains, Phase II (KMG-II): from individual species to whole genera.</title>
        <authorList>
            <person name="Goeker M."/>
        </authorList>
    </citation>
    <scope>NUCLEOTIDE SEQUENCE [LARGE SCALE GENOMIC DNA]</scope>
    <source>
        <strain evidence="2 3">YU 961-1</strain>
    </source>
</reference>
<proteinExistence type="predicted"/>
<keyword evidence="1" id="KW-1133">Transmembrane helix</keyword>
<keyword evidence="1" id="KW-0472">Membrane</keyword>
<evidence type="ECO:0000313" key="2">
    <source>
        <dbReference type="EMBL" id="PPK67435.1"/>
    </source>
</evidence>